<dbReference type="PANTHER" id="PTHR32309:SF31">
    <property type="entry name" value="CAPSULAR EXOPOLYSACCHARIDE FAMILY"/>
    <property type="match status" value="1"/>
</dbReference>
<dbReference type="EMBL" id="BMZF01000002">
    <property type="protein sequence ID" value="GHA48866.1"/>
    <property type="molecule type" value="Genomic_DNA"/>
</dbReference>
<comment type="caution">
    <text evidence="2">The sequence shown here is derived from an EMBL/GenBank/DDBJ whole genome shotgun (WGS) entry which is preliminary data.</text>
</comment>
<gene>
    <name evidence="2" type="ORF">GCM10008927_12510</name>
</gene>
<keyword evidence="1" id="KW-0472">Membrane</keyword>
<evidence type="ECO:0000256" key="1">
    <source>
        <dbReference type="SAM" id="Phobius"/>
    </source>
</evidence>
<keyword evidence="1" id="KW-1133">Transmembrane helix</keyword>
<evidence type="ECO:0008006" key="4">
    <source>
        <dbReference type="Google" id="ProtNLM"/>
    </source>
</evidence>
<accession>A0ABQ3CXN7</accession>
<feature type="transmembrane region" description="Helical" evidence="1">
    <location>
        <begin position="337"/>
        <end position="361"/>
    </location>
</feature>
<reference evidence="3" key="1">
    <citation type="journal article" date="2019" name="Int. J. Syst. Evol. Microbiol.">
        <title>The Global Catalogue of Microorganisms (GCM) 10K type strain sequencing project: providing services to taxonomists for standard genome sequencing and annotation.</title>
        <authorList>
            <consortium name="The Broad Institute Genomics Platform"/>
            <consortium name="The Broad Institute Genome Sequencing Center for Infectious Disease"/>
            <person name="Wu L."/>
            <person name="Ma J."/>
        </authorList>
    </citation>
    <scope>NUCLEOTIDE SEQUENCE [LARGE SCALE GENOMIC DNA]</scope>
    <source>
        <strain evidence="3">KCTC 32465</strain>
    </source>
</reference>
<protein>
    <recommendedName>
        <fullName evidence="4">Polysaccharide chain length determinant N-terminal domain-containing protein</fullName>
    </recommendedName>
</protein>
<dbReference type="PANTHER" id="PTHR32309">
    <property type="entry name" value="TYROSINE-PROTEIN KINASE"/>
    <property type="match status" value="1"/>
</dbReference>
<keyword evidence="3" id="KW-1185">Reference proteome</keyword>
<keyword evidence="1" id="KW-0812">Transmembrane</keyword>
<name>A0ABQ3CXN7_9RHOB</name>
<evidence type="ECO:0000313" key="3">
    <source>
        <dbReference type="Proteomes" id="UP000634455"/>
    </source>
</evidence>
<evidence type="ECO:0000313" key="2">
    <source>
        <dbReference type="EMBL" id="GHA48866.1"/>
    </source>
</evidence>
<proteinExistence type="predicted"/>
<sequence>MIALGLIAGIVSAAYFTYLSANWYRAKSAIVISLGQNDGGDPVANGTNTSLEYAANTQVAVLTSRDLLSELATRSNAQTFAEYSNVEDPEQIIDKLARNISVRNIRHSYIIEISATARDATNAINLANQLVEIYTERQIAHHFSVAENRMEHLSQRVTESKKRLSISQENLRAFKQTTHASLPQELDRLYLQMTQTRQRIAQITQASGEFEIVNFKGFPDQADTVLNAKTATDTDLGEPLRLKLKNINSALNTALSKDQIRSKHQRDALVFAQTQLAQKIKDYAADLVNLQELNRQVATNTLLHDQALLQFRQVSDAQTQGLSESRILSIANHGAKIGYGTVVKTGIAVFFALLIGAFCVATRDAYYWQKQQQTA</sequence>
<dbReference type="InterPro" id="IPR050445">
    <property type="entry name" value="Bact_polysacc_biosynth/exp"/>
</dbReference>
<organism evidence="2 3">
    <name type="scientific">Paramylibacter ulvae</name>
    <dbReference type="NCBI Taxonomy" id="1651968"/>
    <lineage>
        <taxon>Bacteria</taxon>
        <taxon>Pseudomonadati</taxon>
        <taxon>Pseudomonadota</taxon>
        <taxon>Alphaproteobacteria</taxon>
        <taxon>Rhodobacterales</taxon>
        <taxon>Paracoccaceae</taxon>
        <taxon>Paramylibacter</taxon>
    </lineage>
</organism>
<dbReference type="Proteomes" id="UP000634455">
    <property type="component" value="Unassembled WGS sequence"/>
</dbReference>